<feature type="domain" description="Terpene synthase metal-binding" evidence="1">
    <location>
        <begin position="1"/>
        <end position="29"/>
    </location>
</feature>
<dbReference type="EMBL" id="QJKJ01009464">
    <property type="protein sequence ID" value="RDX76554.1"/>
    <property type="molecule type" value="Genomic_DNA"/>
</dbReference>
<feature type="non-terminal residue" evidence="2">
    <location>
        <position position="1"/>
    </location>
</feature>
<evidence type="ECO:0000259" key="1">
    <source>
        <dbReference type="Pfam" id="PF03936"/>
    </source>
</evidence>
<dbReference type="Gene3D" id="1.10.600.10">
    <property type="entry name" value="Farnesyl Diphosphate Synthase"/>
    <property type="match status" value="1"/>
</dbReference>
<gene>
    <name evidence="2" type="primary">TPS2</name>
    <name evidence="2" type="ORF">CR513_43439</name>
</gene>
<organism evidence="2 3">
    <name type="scientific">Mucuna pruriens</name>
    <name type="common">Velvet bean</name>
    <name type="synonym">Dolichos pruriens</name>
    <dbReference type="NCBI Taxonomy" id="157652"/>
    <lineage>
        <taxon>Eukaryota</taxon>
        <taxon>Viridiplantae</taxon>
        <taxon>Streptophyta</taxon>
        <taxon>Embryophyta</taxon>
        <taxon>Tracheophyta</taxon>
        <taxon>Spermatophyta</taxon>
        <taxon>Magnoliopsida</taxon>
        <taxon>eudicotyledons</taxon>
        <taxon>Gunneridae</taxon>
        <taxon>Pentapetalae</taxon>
        <taxon>rosids</taxon>
        <taxon>fabids</taxon>
        <taxon>Fabales</taxon>
        <taxon>Fabaceae</taxon>
        <taxon>Papilionoideae</taxon>
        <taxon>50 kb inversion clade</taxon>
        <taxon>NPAAA clade</taxon>
        <taxon>indigoferoid/millettioid clade</taxon>
        <taxon>Phaseoleae</taxon>
        <taxon>Mucuna</taxon>
    </lineage>
</organism>
<protein>
    <submittedName>
        <fullName evidence="2">Terpene synthase 2</fullName>
    </submittedName>
</protein>
<keyword evidence="3" id="KW-1185">Reference proteome</keyword>
<dbReference type="Pfam" id="PF03936">
    <property type="entry name" value="Terpene_synth_C"/>
    <property type="match status" value="1"/>
</dbReference>
<comment type="caution">
    <text evidence="2">The sequence shown here is derived from an EMBL/GenBank/DDBJ whole genome shotgun (WGS) entry which is preliminary data.</text>
</comment>
<name>A0A371FE13_MUCPR</name>
<accession>A0A371FE13</accession>
<dbReference type="SUPFAM" id="SSF48576">
    <property type="entry name" value="Terpenoid synthases"/>
    <property type="match status" value="1"/>
</dbReference>
<dbReference type="GO" id="GO:0010333">
    <property type="term" value="F:terpene synthase activity"/>
    <property type="evidence" value="ECO:0007669"/>
    <property type="project" value="InterPro"/>
</dbReference>
<dbReference type="AlphaFoldDB" id="A0A371FE13"/>
<dbReference type="InterPro" id="IPR008949">
    <property type="entry name" value="Isoprenoid_synthase_dom_sf"/>
</dbReference>
<dbReference type="OrthoDB" id="1877784at2759"/>
<dbReference type="GO" id="GO:0000287">
    <property type="term" value="F:magnesium ion binding"/>
    <property type="evidence" value="ECO:0007669"/>
    <property type="project" value="InterPro"/>
</dbReference>
<evidence type="ECO:0000313" key="3">
    <source>
        <dbReference type="Proteomes" id="UP000257109"/>
    </source>
</evidence>
<dbReference type="Proteomes" id="UP000257109">
    <property type="component" value="Unassembled WGS sequence"/>
</dbReference>
<proteinExistence type="predicted"/>
<sequence>MKRLVQAYMIEARWNHYNHTPTIKEYMQEDTTVEVLIWVTNDLKIVAASIIICRLMNEIVGDEVHTKH</sequence>
<dbReference type="STRING" id="157652.A0A371FE13"/>
<reference evidence="2" key="1">
    <citation type="submission" date="2018-05" db="EMBL/GenBank/DDBJ databases">
        <title>Draft genome of Mucuna pruriens seed.</title>
        <authorList>
            <person name="Nnadi N.E."/>
            <person name="Vos R."/>
            <person name="Hasami M.H."/>
            <person name="Devisetty U.K."/>
            <person name="Aguiy J.C."/>
        </authorList>
    </citation>
    <scope>NUCLEOTIDE SEQUENCE [LARGE SCALE GENOMIC DNA]</scope>
    <source>
        <strain evidence="2">JCA_2017</strain>
    </source>
</reference>
<evidence type="ECO:0000313" key="2">
    <source>
        <dbReference type="EMBL" id="RDX76554.1"/>
    </source>
</evidence>
<dbReference type="InterPro" id="IPR005630">
    <property type="entry name" value="Terpene_synthase_metal-bd"/>
</dbReference>